<dbReference type="InParanoid" id="A0A068UNJ2"/>
<dbReference type="Proteomes" id="UP000295252">
    <property type="component" value="Chromosome X"/>
</dbReference>
<dbReference type="PANTHER" id="PTHR36328">
    <property type="entry name" value="TRANSMEMBRANE PROTEIN"/>
    <property type="match status" value="1"/>
</dbReference>
<keyword evidence="1" id="KW-0732">Signal</keyword>
<evidence type="ECO:0000313" key="2">
    <source>
        <dbReference type="EMBL" id="CDP09877.1"/>
    </source>
</evidence>
<accession>A0A068UNJ2</accession>
<keyword evidence="3" id="KW-1185">Reference proteome</keyword>
<evidence type="ECO:0008006" key="4">
    <source>
        <dbReference type="Google" id="ProtNLM"/>
    </source>
</evidence>
<evidence type="ECO:0000313" key="3">
    <source>
        <dbReference type="Proteomes" id="UP000295252"/>
    </source>
</evidence>
<organism evidence="2 3">
    <name type="scientific">Coffea canephora</name>
    <name type="common">Robusta coffee</name>
    <dbReference type="NCBI Taxonomy" id="49390"/>
    <lineage>
        <taxon>Eukaryota</taxon>
        <taxon>Viridiplantae</taxon>
        <taxon>Streptophyta</taxon>
        <taxon>Embryophyta</taxon>
        <taxon>Tracheophyta</taxon>
        <taxon>Spermatophyta</taxon>
        <taxon>Magnoliopsida</taxon>
        <taxon>eudicotyledons</taxon>
        <taxon>Gunneridae</taxon>
        <taxon>Pentapetalae</taxon>
        <taxon>asterids</taxon>
        <taxon>lamiids</taxon>
        <taxon>Gentianales</taxon>
        <taxon>Rubiaceae</taxon>
        <taxon>Ixoroideae</taxon>
        <taxon>Gardenieae complex</taxon>
        <taxon>Bertiereae - Coffeeae clade</taxon>
        <taxon>Coffeeae</taxon>
        <taxon>Coffea</taxon>
    </lineage>
</organism>
<name>A0A068UNJ2_COFCA</name>
<dbReference type="Gramene" id="CDP09877">
    <property type="protein sequence ID" value="CDP09877"/>
    <property type="gene ID" value="GSCOC_T00030357001"/>
</dbReference>
<dbReference type="EMBL" id="HG739125">
    <property type="protein sequence ID" value="CDP09877.1"/>
    <property type="molecule type" value="Genomic_DNA"/>
</dbReference>
<reference evidence="3" key="1">
    <citation type="journal article" date="2014" name="Science">
        <title>The coffee genome provides insight into the convergent evolution of caffeine biosynthesis.</title>
        <authorList>
            <person name="Denoeud F."/>
            <person name="Carretero-Paulet L."/>
            <person name="Dereeper A."/>
            <person name="Droc G."/>
            <person name="Guyot R."/>
            <person name="Pietrella M."/>
            <person name="Zheng C."/>
            <person name="Alberti A."/>
            <person name="Anthony F."/>
            <person name="Aprea G."/>
            <person name="Aury J.M."/>
            <person name="Bento P."/>
            <person name="Bernard M."/>
            <person name="Bocs S."/>
            <person name="Campa C."/>
            <person name="Cenci A."/>
            <person name="Combes M.C."/>
            <person name="Crouzillat D."/>
            <person name="Da Silva C."/>
            <person name="Daddiego L."/>
            <person name="De Bellis F."/>
            <person name="Dussert S."/>
            <person name="Garsmeur O."/>
            <person name="Gayraud T."/>
            <person name="Guignon V."/>
            <person name="Jahn K."/>
            <person name="Jamilloux V."/>
            <person name="Joet T."/>
            <person name="Labadie K."/>
            <person name="Lan T."/>
            <person name="Leclercq J."/>
            <person name="Lepelley M."/>
            <person name="Leroy T."/>
            <person name="Li L.T."/>
            <person name="Librado P."/>
            <person name="Lopez L."/>
            <person name="Munoz A."/>
            <person name="Noel B."/>
            <person name="Pallavicini A."/>
            <person name="Perrotta G."/>
            <person name="Poncet V."/>
            <person name="Pot D."/>
            <person name="Priyono X."/>
            <person name="Rigoreau M."/>
            <person name="Rouard M."/>
            <person name="Rozas J."/>
            <person name="Tranchant-Dubreuil C."/>
            <person name="VanBuren R."/>
            <person name="Zhang Q."/>
            <person name="Andrade A.C."/>
            <person name="Argout X."/>
            <person name="Bertrand B."/>
            <person name="de Kochko A."/>
            <person name="Graziosi G."/>
            <person name="Henry R.J."/>
            <person name="Jayarama X."/>
            <person name="Ming R."/>
            <person name="Nagai C."/>
            <person name="Rounsley S."/>
            <person name="Sankoff D."/>
            <person name="Giuliano G."/>
            <person name="Albert V.A."/>
            <person name="Wincker P."/>
            <person name="Lashermes P."/>
        </authorList>
    </citation>
    <scope>NUCLEOTIDE SEQUENCE [LARGE SCALE GENOMIC DNA]</scope>
    <source>
        <strain evidence="3">cv. DH200-94</strain>
    </source>
</reference>
<sequence>MALISSPRAAVAILILFAIFLTPKLMLPCEATRPIRELMVQPPICPRCFCCAPPPYPGRCCPCVCSPPGGPIAPVAEPNSP</sequence>
<dbReference type="PANTHER" id="PTHR36328:SF7">
    <property type="entry name" value="TRANSMEMBRANE PROTEIN"/>
    <property type="match status" value="1"/>
</dbReference>
<evidence type="ECO:0000256" key="1">
    <source>
        <dbReference type="SAM" id="SignalP"/>
    </source>
</evidence>
<feature type="chain" id="PRO_5001658114" description="Transmembrane protein" evidence="1">
    <location>
        <begin position="32"/>
        <end position="81"/>
    </location>
</feature>
<feature type="signal peptide" evidence="1">
    <location>
        <begin position="1"/>
        <end position="31"/>
    </location>
</feature>
<dbReference type="AlphaFoldDB" id="A0A068UNJ2"/>
<proteinExistence type="predicted"/>
<protein>
    <recommendedName>
        <fullName evidence="4">Transmembrane protein</fullName>
    </recommendedName>
</protein>
<gene>
    <name evidence="2" type="ORF">GSCOC_T00030357001</name>
</gene>